<evidence type="ECO:0000256" key="3">
    <source>
        <dbReference type="SAM" id="SignalP"/>
    </source>
</evidence>
<dbReference type="InterPro" id="IPR000716">
    <property type="entry name" value="Thyroglobulin_1"/>
</dbReference>
<dbReference type="AlphaFoldDB" id="A0A671UFT4"/>
<feature type="chain" id="PRO_5025569608" evidence="3">
    <location>
        <begin position="36"/>
        <end position="268"/>
    </location>
</feature>
<feature type="domain" description="C-type lectin" evidence="4">
    <location>
        <begin position="132"/>
        <end position="234"/>
    </location>
</feature>
<dbReference type="PROSITE" id="PS50041">
    <property type="entry name" value="C_TYPE_LECTIN_2"/>
    <property type="match status" value="1"/>
</dbReference>
<feature type="domain" description="Thyroglobulin type-1" evidence="5">
    <location>
        <begin position="53"/>
        <end position="119"/>
    </location>
</feature>
<dbReference type="InParanoid" id="A0A671UFT4"/>
<dbReference type="PROSITE" id="PS51162">
    <property type="entry name" value="THYROGLOBULIN_1_2"/>
    <property type="match status" value="1"/>
</dbReference>
<evidence type="ECO:0000256" key="1">
    <source>
        <dbReference type="ARBA" id="ARBA00023157"/>
    </source>
</evidence>
<dbReference type="SUPFAM" id="SSF56436">
    <property type="entry name" value="C-type lectin-like"/>
    <property type="match status" value="1"/>
</dbReference>
<reference evidence="6" key="3">
    <citation type="submission" date="2025-09" db="UniProtKB">
        <authorList>
            <consortium name="Ensembl"/>
        </authorList>
    </citation>
    <scope>IDENTIFICATION</scope>
</reference>
<dbReference type="SMART" id="SM00034">
    <property type="entry name" value="CLECT"/>
    <property type="match status" value="1"/>
</dbReference>
<accession>A0A671UFT4</accession>
<dbReference type="InterPro" id="IPR036857">
    <property type="entry name" value="Thyroglobulin_1_sf"/>
</dbReference>
<dbReference type="Pfam" id="PF00086">
    <property type="entry name" value="Thyroglobulin_1"/>
    <property type="match status" value="1"/>
</dbReference>
<organism evidence="6 7">
    <name type="scientific">Sparus aurata</name>
    <name type="common">Gilthead sea bream</name>
    <dbReference type="NCBI Taxonomy" id="8175"/>
    <lineage>
        <taxon>Eukaryota</taxon>
        <taxon>Metazoa</taxon>
        <taxon>Chordata</taxon>
        <taxon>Craniata</taxon>
        <taxon>Vertebrata</taxon>
        <taxon>Euteleostomi</taxon>
        <taxon>Actinopterygii</taxon>
        <taxon>Neopterygii</taxon>
        <taxon>Teleostei</taxon>
        <taxon>Neoteleostei</taxon>
        <taxon>Acanthomorphata</taxon>
        <taxon>Eupercaria</taxon>
        <taxon>Spariformes</taxon>
        <taxon>Sparidae</taxon>
        <taxon>Sparus</taxon>
    </lineage>
</organism>
<dbReference type="Pfam" id="PF00059">
    <property type="entry name" value="Lectin_C"/>
    <property type="match status" value="1"/>
</dbReference>
<dbReference type="Proteomes" id="UP000472265">
    <property type="component" value="Chromosome 10"/>
</dbReference>
<dbReference type="Gene3D" id="3.10.100.10">
    <property type="entry name" value="Mannose-Binding Protein A, subunit A"/>
    <property type="match status" value="1"/>
</dbReference>
<dbReference type="PANTHER" id="PTHR22803">
    <property type="entry name" value="MANNOSE, PHOSPHOLIPASE, LECTIN RECEPTOR RELATED"/>
    <property type="match status" value="1"/>
</dbReference>
<dbReference type="SMART" id="SM00211">
    <property type="entry name" value="TY"/>
    <property type="match status" value="1"/>
</dbReference>
<evidence type="ECO:0000259" key="5">
    <source>
        <dbReference type="PROSITE" id="PS51162"/>
    </source>
</evidence>
<dbReference type="InterPro" id="IPR016186">
    <property type="entry name" value="C-type_lectin-like/link_sf"/>
</dbReference>
<evidence type="ECO:0000259" key="4">
    <source>
        <dbReference type="PROSITE" id="PS50041"/>
    </source>
</evidence>
<dbReference type="Gene3D" id="4.10.800.10">
    <property type="entry name" value="Thyroglobulin type-1"/>
    <property type="match status" value="1"/>
</dbReference>
<reference evidence="6" key="1">
    <citation type="submission" date="2021-04" db="EMBL/GenBank/DDBJ databases">
        <authorList>
            <consortium name="Wellcome Sanger Institute Data Sharing"/>
        </authorList>
    </citation>
    <scope>NUCLEOTIDE SEQUENCE [LARGE SCALE GENOMIC DNA]</scope>
</reference>
<gene>
    <name evidence="6" type="primary">eslec</name>
</gene>
<keyword evidence="1 2" id="KW-1015">Disulfide bond</keyword>
<evidence type="ECO:0000313" key="7">
    <source>
        <dbReference type="Proteomes" id="UP000472265"/>
    </source>
</evidence>
<keyword evidence="7" id="KW-1185">Reference proteome</keyword>
<keyword evidence="3" id="KW-0732">Signal</keyword>
<dbReference type="Ensembl" id="ENSSAUT00010013517.1">
    <property type="protein sequence ID" value="ENSSAUP00010012718.1"/>
    <property type="gene ID" value="ENSSAUG00010006057.1"/>
</dbReference>
<feature type="signal peptide" evidence="3">
    <location>
        <begin position="1"/>
        <end position="35"/>
    </location>
</feature>
<dbReference type="CDD" id="cd00191">
    <property type="entry name" value="TY"/>
    <property type="match status" value="1"/>
</dbReference>
<protein>
    <submittedName>
        <fullName evidence="6">Galactose-specific lectin nattectin-like</fullName>
    </submittedName>
</protein>
<evidence type="ECO:0000256" key="2">
    <source>
        <dbReference type="PROSITE-ProRule" id="PRU00500"/>
    </source>
</evidence>
<sequence>MIFVDRQHSDIIITINMKWLSVSLALCSLLALSRAVPFHPNSTSPVHDTPRQMGHCAYIVHDLPVPVPIGMFVPQCDASGNFLPQQCSGSTGYCWCVDVLTGEKIPGTETPPGVIPVSCDMEYHCPYDWSHFGKRCYYFVDSPKTWVEAESYCLFEGANLASIHSEEECHFIQSLTKAHSHDFPLTWLGGHNAVHSCFWMWNDGTKFDFDNWHKKMNMDDEMEKTECCLKINYGCNITHTHKHKLLIFNLFQYFITQKISLKRKSLML</sequence>
<dbReference type="PROSITE" id="PS00484">
    <property type="entry name" value="THYROGLOBULIN_1_1"/>
    <property type="match status" value="1"/>
</dbReference>
<comment type="caution">
    <text evidence="2">Lacks conserved residue(s) required for the propagation of feature annotation.</text>
</comment>
<proteinExistence type="predicted"/>
<dbReference type="GeneTree" id="ENSGT00970000193500"/>
<dbReference type="InterPro" id="IPR016187">
    <property type="entry name" value="CTDL_fold"/>
</dbReference>
<feature type="disulfide bond" evidence="2">
    <location>
        <begin position="87"/>
        <end position="94"/>
    </location>
</feature>
<evidence type="ECO:0000313" key="6">
    <source>
        <dbReference type="Ensembl" id="ENSSAUP00010012718.1"/>
    </source>
</evidence>
<dbReference type="InterPro" id="IPR001304">
    <property type="entry name" value="C-type_lectin-like"/>
</dbReference>
<dbReference type="InterPro" id="IPR050111">
    <property type="entry name" value="C-type_lectin/snaclec_domain"/>
</dbReference>
<name>A0A671UFT4_SPAAU</name>
<dbReference type="SUPFAM" id="SSF57610">
    <property type="entry name" value="Thyroglobulin type-1 domain"/>
    <property type="match status" value="1"/>
</dbReference>
<reference evidence="6" key="2">
    <citation type="submission" date="2025-08" db="UniProtKB">
        <authorList>
            <consortium name="Ensembl"/>
        </authorList>
    </citation>
    <scope>IDENTIFICATION</scope>
</reference>